<evidence type="ECO:0000313" key="3">
    <source>
        <dbReference type="Proteomes" id="UP000677436"/>
    </source>
</evidence>
<organism evidence="2 3">
    <name type="scientific">Polycladomyces abyssicola</name>
    <dbReference type="NCBI Taxonomy" id="1125966"/>
    <lineage>
        <taxon>Bacteria</taxon>
        <taxon>Bacillati</taxon>
        <taxon>Bacillota</taxon>
        <taxon>Bacilli</taxon>
        <taxon>Bacillales</taxon>
        <taxon>Thermoactinomycetaceae</taxon>
        <taxon>Polycladomyces</taxon>
    </lineage>
</organism>
<dbReference type="Proteomes" id="UP000677436">
    <property type="component" value="Chromosome"/>
</dbReference>
<dbReference type="EMBL" id="AP024601">
    <property type="protein sequence ID" value="BCU82447.1"/>
    <property type="molecule type" value="Genomic_DNA"/>
</dbReference>
<reference evidence="2" key="1">
    <citation type="journal article" date="2013" name="Int. J. Syst. Evol. Microbiol.">
        <title>Polycladomyces abyssicola gen. nov., sp. nov., a thermophilic filamentous bacterium isolated from hemipelagic sediment.</title>
        <authorList>
            <person name="Tsubouchi T."/>
            <person name="Shimane Y."/>
            <person name="Mori K."/>
            <person name="Usui K."/>
            <person name="Hiraki T."/>
            <person name="Tame A."/>
            <person name="Uematsu K."/>
            <person name="Maruyama T."/>
            <person name="Hatada Y."/>
        </authorList>
    </citation>
    <scope>NUCLEOTIDE SEQUENCE</scope>
    <source>
        <strain evidence="2">JIR-001</strain>
    </source>
</reference>
<accession>A0A8D5UID1</accession>
<name>A0A8D5UID1_9BACL</name>
<feature type="region of interest" description="Disordered" evidence="1">
    <location>
        <begin position="54"/>
        <end position="80"/>
    </location>
</feature>
<protein>
    <submittedName>
        <fullName evidence="2">Uncharacterized protein</fullName>
    </submittedName>
</protein>
<keyword evidence="3" id="KW-1185">Reference proteome</keyword>
<proteinExistence type="predicted"/>
<dbReference type="KEGG" id="pabs:JIR001_22300"/>
<evidence type="ECO:0000313" key="2">
    <source>
        <dbReference type="EMBL" id="BCU82447.1"/>
    </source>
</evidence>
<dbReference type="AlphaFoldDB" id="A0A8D5UID1"/>
<sequence>MQWFHSEGLHGQPSYLNTEIVTYQSGFVNISVSQVASVAISCYLVIMSERESSALQGWDESERRTQNGQSDTDKGEEEEE</sequence>
<evidence type="ECO:0000256" key="1">
    <source>
        <dbReference type="SAM" id="MobiDB-lite"/>
    </source>
</evidence>
<reference evidence="2" key="2">
    <citation type="journal article" date="2021" name="Microbiol. Resour. Announc.">
        <title>Complete Genome Sequence of Polycladomyces abyssicola JIR-001T, Isolated from Hemipelagic Sediment in Deep Seawater.</title>
        <authorList>
            <person name="Tsubouchi T."/>
            <person name="Kaneko Y."/>
        </authorList>
    </citation>
    <scope>NUCLEOTIDE SEQUENCE</scope>
    <source>
        <strain evidence="2">JIR-001</strain>
    </source>
</reference>
<gene>
    <name evidence="2" type="ORF">JIR001_22300</name>
</gene>